<proteinExistence type="predicted"/>
<dbReference type="EMBL" id="JAAABM010000005">
    <property type="protein sequence ID" value="KAF7677357.1"/>
    <property type="molecule type" value="Genomic_DNA"/>
</dbReference>
<gene>
    <name evidence="2" type="ORF">GT037_004216</name>
</gene>
<reference evidence="2" key="1">
    <citation type="submission" date="2020-01" db="EMBL/GenBank/DDBJ databases">
        <authorList>
            <person name="Feng Z.H.Z."/>
        </authorList>
    </citation>
    <scope>NUCLEOTIDE SEQUENCE</scope>
    <source>
        <strain evidence="2">CBS107.38</strain>
    </source>
</reference>
<name>A0A8H7B8J2_9PLEO</name>
<evidence type="ECO:0000313" key="3">
    <source>
        <dbReference type="Proteomes" id="UP000596902"/>
    </source>
</evidence>
<dbReference type="AlphaFoldDB" id="A0A8H7B8J2"/>
<comment type="caution">
    <text evidence="2">The sequence shown here is derived from an EMBL/GenBank/DDBJ whole genome shotgun (WGS) entry which is preliminary data.</text>
</comment>
<sequence>MFLVRHFSIASIHIKYNRVSMNQTTRLYLKQRSDFIAARPIHEQRHTSPTPPTTLPHPTSPSTKQTCQGIPEPIRTPRSLITRHP</sequence>
<evidence type="ECO:0000256" key="1">
    <source>
        <dbReference type="SAM" id="MobiDB-lite"/>
    </source>
</evidence>
<protein>
    <submittedName>
        <fullName evidence="2">Uncharacterized protein</fullName>
    </submittedName>
</protein>
<dbReference type="GeneID" id="62202441"/>
<accession>A0A8H7B8J2</accession>
<keyword evidence="3" id="KW-1185">Reference proteome</keyword>
<dbReference type="Proteomes" id="UP000596902">
    <property type="component" value="Unassembled WGS sequence"/>
</dbReference>
<evidence type="ECO:0000313" key="2">
    <source>
        <dbReference type="EMBL" id="KAF7677357.1"/>
    </source>
</evidence>
<organism evidence="2 3">
    <name type="scientific">Alternaria burnsii</name>
    <dbReference type="NCBI Taxonomy" id="1187904"/>
    <lineage>
        <taxon>Eukaryota</taxon>
        <taxon>Fungi</taxon>
        <taxon>Dikarya</taxon>
        <taxon>Ascomycota</taxon>
        <taxon>Pezizomycotina</taxon>
        <taxon>Dothideomycetes</taxon>
        <taxon>Pleosporomycetidae</taxon>
        <taxon>Pleosporales</taxon>
        <taxon>Pleosporineae</taxon>
        <taxon>Pleosporaceae</taxon>
        <taxon>Alternaria</taxon>
        <taxon>Alternaria sect. Alternaria</taxon>
    </lineage>
</organism>
<feature type="region of interest" description="Disordered" evidence="1">
    <location>
        <begin position="39"/>
        <end position="85"/>
    </location>
</feature>
<dbReference type="RefSeq" id="XP_038787535.1">
    <property type="nucleotide sequence ID" value="XM_038929263.1"/>
</dbReference>
<reference evidence="2" key="2">
    <citation type="submission" date="2020-08" db="EMBL/GenBank/DDBJ databases">
        <title>Draft Genome Sequence of Cumin Blight Pathogen Alternaria burnsii.</title>
        <authorList>
            <person name="Feng Z."/>
        </authorList>
    </citation>
    <scope>NUCLEOTIDE SEQUENCE</scope>
    <source>
        <strain evidence="2">CBS107.38</strain>
    </source>
</reference>
<feature type="compositionally biased region" description="Pro residues" evidence="1">
    <location>
        <begin position="49"/>
        <end position="59"/>
    </location>
</feature>